<evidence type="ECO:0000256" key="9">
    <source>
        <dbReference type="RuleBase" id="RU363066"/>
    </source>
</evidence>
<evidence type="ECO:0000256" key="8">
    <source>
        <dbReference type="ARBA" id="ARBA00048090"/>
    </source>
</evidence>
<gene>
    <name evidence="10" type="ORF">DFR39_104224</name>
</gene>
<keyword evidence="11" id="KW-1185">Reference proteome</keyword>
<evidence type="ECO:0000256" key="4">
    <source>
        <dbReference type="ARBA" id="ARBA00022679"/>
    </source>
</evidence>
<sequence>MKAVVVMGVAGCGKSSLGAALAQTLGWTYVEGDAFHAPASIAKMRAGIALDDADRAGWLDELGRQLQAHPQGVVLACSALKRAYRERLRAARADLGFVFIEISRELALSRVAARAAQHLFPASLVDSQFAALESPVGEPGVVAVPAELAPDIQLQRALSWLDAYKENKHE</sequence>
<dbReference type="PANTHER" id="PTHR43442:SF3">
    <property type="entry name" value="GLUCONOKINASE-RELATED"/>
    <property type="match status" value="1"/>
</dbReference>
<proteinExistence type="inferred from homology"/>
<dbReference type="NCBIfam" id="TIGR01313">
    <property type="entry name" value="therm_gnt_kin"/>
    <property type="match status" value="1"/>
</dbReference>
<comment type="similarity">
    <text evidence="2 9">Belongs to the gluconokinase GntK/GntV family.</text>
</comment>
<dbReference type="AlphaFoldDB" id="A0A4R6N863"/>
<evidence type="ECO:0000256" key="3">
    <source>
        <dbReference type="ARBA" id="ARBA00012054"/>
    </source>
</evidence>
<dbReference type="Pfam" id="PF13671">
    <property type="entry name" value="AAA_33"/>
    <property type="match status" value="1"/>
</dbReference>
<evidence type="ECO:0000256" key="2">
    <source>
        <dbReference type="ARBA" id="ARBA00008420"/>
    </source>
</evidence>
<evidence type="ECO:0000256" key="6">
    <source>
        <dbReference type="ARBA" id="ARBA00022777"/>
    </source>
</evidence>
<evidence type="ECO:0000313" key="10">
    <source>
        <dbReference type="EMBL" id="TDP09661.1"/>
    </source>
</evidence>
<dbReference type="EMBL" id="SNXE01000004">
    <property type="protein sequence ID" value="TDP09661.1"/>
    <property type="molecule type" value="Genomic_DNA"/>
</dbReference>
<dbReference type="GO" id="GO:0005524">
    <property type="term" value="F:ATP binding"/>
    <property type="evidence" value="ECO:0007669"/>
    <property type="project" value="UniProtKB-KW"/>
</dbReference>
<name>A0A4R6N863_9BURK</name>
<evidence type="ECO:0000256" key="5">
    <source>
        <dbReference type="ARBA" id="ARBA00022741"/>
    </source>
</evidence>
<dbReference type="CDD" id="cd02021">
    <property type="entry name" value="GntK"/>
    <property type="match status" value="1"/>
</dbReference>
<dbReference type="Gene3D" id="3.40.50.300">
    <property type="entry name" value="P-loop containing nucleotide triphosphate hydrolases"/>
    <property type="match status" value="1"/>
</dbReference>
<comment type="catalytic activity">
    <reaction evidence="8 9">
        <text>D-gluconate + ATP = 6-phospho-D-gluconate + ADP + H(+)</text>
        <dbReference type="Rhea" id="RHEA:19433"/>
        <dbReference type="ChEBI" id="CHEBI:15378"/>
        <dbReference type="ChEBI" id="CHEBI:18391"/>
        <dbReference type="ChEBI" id="CHEBI:30616"/>
        <dbReference type="ChEBI" id="CHEBI:58759"/>
        <dbReference type="ChEBI" id="CHEBI:456216"/>
        <dbReference type="EC" id="2.7.1.12"/>
    </reaction>
</comment>
<dbReference type="RefSeq" id="WP_246030798.1">
    <property type="nucleotide sequence ID" value="NZ_JAUFPJ010000004.1"/>
</dbReference>
<organism evidence="10 11">
    <name type="scientific">Roseateles asaccharophilus</name>
    <dbReference type="NCBI Taxonomy" id="582607"/>
    <lineage>
        <taxon>Bacteria</taxon>
        <taxon>Pseudomonadati</taxon>
        <taxon>Pseudomonadota</taxon>
        <taxon>Betaproteobacteria</taxon>
        <taxon>Burkholderiales</taxon>
        <taxon>Sphaerotilaceae</taxon>
        <taxon>Roseateles</taxon>
    </lineage>
</organism>
<dbReference type="GO" id="GO:0005737">
    <property type="term" value="C:cytoplasm"/>
    <property type="evidence" value="ECO:0007669"/>
    <property type="project" value="TreeGrafter"/>
</dbReference>
<dbReference type="Proteomes" id="UP000295357">
    <property type="component" value="Unassembled WGS sequence"/>
</dbReference>
<dbReference type="EC" id="2.7.1.12" evidence="3 9"/>
<keyword evidence="6 9" id="KW-0418">Kinase</keyword>
<dbReference type="SUPFAM" id="SSF52540">
    <property type="entry name" value="P-loop containing nucleoside triphosphate hydrolases"/>
    <property type="match status" value="1"/>
</dbReference>
<evidence type="ECO:0000313" key="11">
    <source>
        <dbReference type="Proteomes" id="UP000295357"/>
    </source>
</evidence>
<comment type="pathway">
    <text evidence="1">Carbohydrate acid metabolism.</text>
</comment>
<dbReference type="InterPro" id="IPR027417">
    <property type="entry name" value="P-loop_NTPase"/>
</dbReference>
<accession>A0A4R6N863</accession>
<evidence type="ECO:0000256" key="7">
    <source>
        <dbReference type="ARBA" id="ARBA00022840"/>
    </source>
</evidence>
<reference evidence="10 11" key="1">
    <citation type="submission" date="2019-03" db="EMBL/GenBank/DDBJ databases">
        <title>Genomic Encyclopedia of Type Strains, Phase IV (KMG-IV): sequencing the most valuable type-strain genomes for metagenomic binning, comparative biology and taxonomic classification.</title>
        <authorList>
            <person name="Goeker M."/>
        </authorList>
    </citation>
    <scope>NUCLEOTIDE SEQUENCE [LARGE SCALE GENOMIC DNA]</scope>
    <source>
        <strain evidence="10 11">DSM 25082</strain>
    </source>
</reference>
<keyword evidence="5 9" id="KW-0547">Nucleotide-binding</keyword>
<dbReference type="GO" id="GO:0005975">
    <property type="term" value="P:carbohydrate metabolic process"/>
    <property type="evidence" value="ECO:0007669"/>
    <property type="project" value="InterPro"/>
</dbReference>
<dbReference type="PANTHER" id="PTHR43442">
    <property type="entry name" value="GLUCONOKINASE-RELATED"/>
    <property type="match status" value="1"/>
</dbReference>
<dbReference type="GO" id="GO:0046316">
    <property type="term" value="F:gluconokinase activity"/>
    <property type="evidence" value="ECO:0007669"/>
    <property type="project" value="UniProtKB-EC"/>
</dbReference>
<protein>
    <recommendedName>
        <fullName evidence="3 9">Gluconokinase</fullName>
        <ecNumber evidence="3 9">2.7.1.12</ecNumber>
    </recommendedName>
</protein>
<keyword evidence="7 9" id="KW-0067">ATP-binding</keyword>
<evidence type="ECO:0000256" key="1">
    <source>
        <dbReference type="ARBA" id="ARBA00004761"/>
    </source>
</evidence>
<comment type="caution">
    <text evidence="10">The sequence shown here is derived from an EMBL/GenBank/DDBJ whole genome shotgun (WGS) entry which is preliminary data.</text>
</comment>
<dbReference type="InterPro" id="IPR006001">
    <property type="entry name" value="Therm_gnt_kin"/>
</dbReference>
<keyword evidence="4 9" id="KW-0808">Transferase</keyword>